<evidence type="ECO:0000313" key="4">
    <source>
        <dbReference type="Proteomes" id="UP000286113"/>
    </source>
</evidence>
<comment type="caution">
    <text evidence="2">The sequence shown here is derived from an EMBL/GenBank/DDBJ whole genome shotgun (WGS) entry which is preliminary data.</text>
</comment>
<evidence type="ECO:0000313" key="1">
    <source>
        <dbReference type="EMBL" id="RGS48097.1"/>
    </source>
</evidence>
<organism evidence="2 3">
    <name type="scientific">Segatella copri</name>
    <dbReference type="NCBI Taxonomy" id="165179"/>
    <lineage>
        <taxon>Bacteria</taxon>
        <taxon>Pseudomonadati</taxon>
        <taxon>Bacteroidota</taxon>
        <taxon>Bacteroidia</taxon>
        <taxon>Bacteroidales</taxon>
        <taxon>Prevotellaceae</taxon>
        <taxon>Segatella</taxon>
    </lineage>
</organism>
<dbReference type="EMBL" id="QSFW01000004">
    <property type="protein sequence ID" value="RHA88642.1"/>
    <property type="molecule type" value="Genomic_DNA"/>
</dbReference>
<name>A0AA92V3Q5_9BACT</name>
<dbReference type="EMBL" id="QRVN01000005">
    <property type="protein sequence ID" value="RGS48097.1"/>
    <property type="molecule type" value="Genomic_DNA"/>
</dbReference>
<accession>A0AA92V3Q5</accession>
<protein>
    <submittedName>
        <fullName evidence="2">Uncharacterized protein</fullName>
    </submittedName>
</protein>
<reference evidence="3 4" key="1">
    <citation type="submission" date="2018-08" db="EMBL/GenBank/DDBJ databases">
        <title>A genome reference for cultivated species of the human gut microbiota.</title>
        <authorList>
            <person name="Zou Y."/>
            <person name="Xue W."/>
            <person name="Luo G."/>
        </authorList>
    </citation>
    <scope>NUCLEOTIDE SEQUENCE [LARGE SCALE GENOMIC DNA]</scope>
    <source>
        <strain evidence="1 4">AF22-1</strain>
        <strain evidence="2 3">AM42-23AC</strain>
    </source>
</reference>
<gene>
    <name evidence="2" type="ORF">DW916_02845</name>
    <name evidence="1" type="ORF">DWX90_04240</name>
</gene>
<evidence type="ECO:0000313" key="3">
    <source>
        <dbReference type="Proteomes" id="UP000284990"/>
    </source>
</evidence>
<proteinExistence type="predicted"/>
<dbReference type="Proteomes" id="UP000286113">
    <property type="component" value="Unassembled WGS sequence"/>
</dbReference>
<dbReference type="Proteomes" id="UP000284990">
    <property type="component" value="Unassembled WGS sequence"/>
</dbReference>
<dbReference type="AlphaFoldDB" id="A0AA92V3Q5"/>
<sequence length="109" mass="12948">MVKAFTQYSWSITLPFSMCHCDRWVQELPPYFFETFLLFSLHFQNKSLSLQTNRSRTFKWINMALKIKTREEAIAVLRDMVKRKREMEAKAQIDFAKARKEAANCYAGL</sequence>
<evidence type="ECO:0000313" key="2">
    <source>
        <dbReference type="EMBL" id="RHA88642.1"/>
    </source>
</evidence>